<evidence type="ECO:0000256" key="4">
    <source>
        <dbReference type="ARBA" id="ARBA00022989"/>
    </source>
</evidence>
<evidence type="ECO:0000313" key="11">
    <source>
        <dbReference type="Proteomes" id="UP000257055"/>
    </source>
</evidence>
<dbReference type="PANTHER" id="PTHR33885">
    <property type="entry name" value="PHAGE SHOCK PROTEIN C"/>
    <property type="match status" value="1"/>
</dbReference>
<feature type="domain" description="DUF4097" evidence="9">
    <location>
        <begin position="202"/>
        <end position="351"/>
    </location>
</feature>
<keyword evidence="5 7" id="KW-0472">Membrane</keyword>
<evidence type="ECO:0000256" key="6">
    <source>
        <dbReference type="SAM" id="MobiDB-lite"/>
    </source>
</evidence>
<feature type="transmembrane region" description="Helical" evidence="7">
    <location>
        <begin position="34"/>
        <end position="60"/>
    </location>
</feature>
<feature type="compositionally biased region" description="Basic and acidic residues" evidence="6">
    <location>
        <begin position="95"/>
        <end position="119"/>
    </location>
</feature>
<dbReference type="GO" id="GO:0005886">
    <property type="term" value="C:plasma membrane"/>
    <property type="evidence" value="ECO:0007669"/>
    <property type="project" value="UniProtKB-SubCell"/>
</dbReference>
<name>A0A3D8TML1_9LIST</name>
<evidence type="ECO:0000259" key="9">
    <source>
        <dbReference type="Pfam" id="PF13349"/>
    </source>
</evidence>
<keyword evidence="2" id="KW-1003">Cell membrane</keyword>
<evidence type="ECO:0000259" key="8">
    <source>
        <dbReference type="Pfam" id="PF04024"/>
    </source>
</evidence>
<dbReference type="PANTHER" id="PTHR33885:SF3">
    <property type="entry name" value="PHAGE SHOCK PROTEIN C"/>
    <property type="match status" value="1"/>
</dbReference>
<evidence type="ECO:0000256" key="1">
    <source>
        <dbReference type="ARBA" id="ARBA00004162"/>
    </source>
</evidence>
<feature type="region of interest" description="Disordered" evidence="6">
    <location>
        <begin position="95"/>
        <end position="136"/>
    </location>
</feature>
<dbReference type="Pfam" id="PF04024">
    <property type="entry name" value="PspC"/>
    <property type="match status" value="1"/>
</dbReference>
<dbReference type="PIRSF" id="PIRSF012569">
    <property type="entry name" value="UCP012569"/>
    <property type="match status" value="1"/>
</dbReference>
<evidence type="ECO:0000256" key="7">
    <source>
        <dbReference type="SAM" id="Phobius"/>
    </source>
</evidence>
<reference evidence="11" key="1">
    <citation type="submission" date="2015-04" db="EMBL/GenBank/DDBJ databases">
        <authorList>
            <person name="Schardt J."/>
            <person name="Mueller-Herbst S."/>
            <person name="Scherer S."/>
            <person name="Huptas C."/>
        </authorList>
    </citation>
    <scope>NUCLEOTIDE SEQUENCE [LARGE SCALE GENOMIC DNA]</scope>
    <source>
        <strain evidence="11">Kiel-L1</strain>
    </source>
</reference>
<evidence type="ECO:0000256" key="3">
    <source>
        <dbReference type="ARBA" id="ARBA00022692"/>
    </source>
</evidence>
<sequence>MEKKLRRSRVDRKVGGVFGGIAEYTGIDATILRLVFIAFAIFTMKTGIAIIAYIIALFVIPSSNMNNDEVRAEFRRRQDEKRRYVSERRGQRFDRMDEKVARKQAHMERGRMRNADKMRPSHTPEPSIHRGGARPRPTREFTFDATTFKALKVQIATGDVRIRVWEKNELKMRVVLAVHEKARSIRQMSEDKLWDYFFSQTMLEIDPAQFTFESRKDILKTDVVLTVPKRLYEQVKIQLLNGNLKFDDISVEDTIIKIHHGDLRSSAASGKFLSADLQDGEIFFKQANIENLDLVTQKGDVVVDGNFITTIAKSAKGDVEYNLHNDSATAADLKAPNGDIRIQIPASWNVDGTLGTKREKIYFDLKNAKVWDDSTQALVFTQNAEEISTATLQANVDTGIIKVTELEEKQENVL</sequence>
<keyword evidence="3 7" id="KW-0812">Transmembrane</keyword>
<protein>
    <submittedName>
        <fullName evidence="10">Phage-shock protein</fullName>
    </submittedName>
</protein>
<dbReference type="EMBL" id="LARY01000003">
    <property type="protein sequence ID" value="RDW99508.1"/>
    <property type="molecule type" value="Genomic_DNA"/>
</dbReference>
<dbReference type="InterPro" id="IPR016599">
    <property type="entry name" value="UCP012569"/>
</dbReference>
<keyword evidence="4 7" id="KW-1133">Transmembrane helix</keyword>
<evidence type="ECO:0000256" key="5">
    <source>
        <dbReference type="ARBA" id="ARBA00023136"/>
    </source>
</evidence>
<gene>
    <name evidence="10" type="ORF">UR08_11815</name>
</gene>
<comment type="caution">
    <text evidence="10">The sequence shown here is derived from an EMBL/GenBank/DDBJ whole genome shotgun (WGS) entry which is preliminary data.</text>
</comment>
<proteinExistence type="predicted"/>
<keyword evidence="11" id="KW-1185">Reference proteome</keyword>
<organism evidence="10 11">
    <name type="scientific">Listeria kieliensis</name>
    <dbReference type="NCBI Taxonomy" id="1621700"/>
    <lineage>
        <taxon>Bacteria</taxon>
        <taxon>Bacillati</taxon>
        <taxon>Bacillota</taxon>
        <taxon>Bacilli</taxon>
        <taxon>Bacillales</taxon>
        <taxon>Listeriaceae</taxon>
        <taxon>Listeria</taxon>
    </lineage>
</organism>
<accession>A0A3D8TML1</accession>
<dbReference type="AlphaFoldDB" id="A0A3D8TML1"/>
<dbReference type="Proteomes" id="UP000257055">
    <property type="component" value="Unassembled WGS sequence"/>
</dbReference>
<dbReference type="InterPro" id="IPR052027">
    <property type="entry name" value="PspC"/>
</dbReference>
<evidence type="ECO:0000256" key="2">
    <source>
        <dbReference type="ARBA" id="ARBA00022475"/>
    </source>
</evidence>
<dbReference type="InterPro" id="IPR007168">
    <property type="entry name" value="Phageshock_PspC_N"/>
</dbReference>
<dbReference type="InterPro" id="IPR025164">
    <property type="entry name" value="Toastrack_DUF4097"/>
</dbReference>
<comment type="subcellular location">
    <subcellularLocation>
        <location evidence="1">Cell membrane</location>
        <topology evidence="1">Single-pass membrane protein</topology>
    </subcellularLocation>
</comment>
<dbReference type="RefSeq" id="WP_115753895.1">
    <property type="nucleotide sequence ID" value="NZ_LARY01000003.1"/>
</dbReference>
<dbReference type="Pfam" id="PF13349">
    <property type="entry name" value="DUF4097"/>
    <property type="match status" value="1"/>
</dbReference>
<evidence type="ECO:0000313" key="10">
    <source>
        <dbReference type="EMBL" id="RDW99508.1"/>
    </source>
</evidence>
<feature type="domain" description="Phage shock protein PspC N-terminal" evidence="8">
    <location>
        <begin position="3"/>
        <end position="62"/>
    </location>
</feature>